<keyword evidence="2" id="KW-0121">Carboxypeptidase</keyword>
<evidence type="ECO:0000256" key="4">
    <source>
        <dbReference type="SAM" id="Phobius"/>
    </source>
</evidence>
<dbReference type="Pfam" id="PF03717">
    <property type="entry name" value="PBP_dimer"/>
    <property type="match status" value="1"/>
</dbReference>
<accession>A0ABU1DHQ2</accession>
<dbReference type="InterPro" id="IPR012338">
    <property type="entry name" value="Beta-lactam/transpept-like"/>
</dbReference>
<dbReference type="Pfam" id="PF00905">
    <property type="entry name" value="Transpeptidase"/>
    <property type="match status" value="1"/>
</dbReference>
<evidence type="ECO:0000313" key="8">
    <source>
        <dbReference type="Proteomes" id="UP001181622"/>
    </source>
</evidence>
<dbReference type="PANTHER" id="PTHR30627">
    <property type="entry name" value="PEPTIDOGLYCAN D,D-TRANSPEPTIDASE"/>
    <property type="match status" value="1"/>
</dbReference>
<keyword evidence="4" id="KW-0812">Transmembrane</keyword>
<organism evidence="7 8">
    <name type="scientific">Chelatococcus sambhunathii</name>
    <dbReference type="NCBI Taxonomy" id="363953"/>
    <lineage>
        <taxon>Bacteria</taxon>
        <taxon>Pseudomonadati</taxon>
        <taxon>Pseudomonadota</taxon>
        <taxon>Alphaproteobacteria</taxon>
        <taxon>Hyphomicrobiales</taxon>
        <taxon>Chelatococcaceae</taxon>
        <taxon>Chelatococcus</taxon>
    </lineage>
</organism>
<evidence type="ECO:0000259" key="6">
    <source>
        <dbReference type="Pfam" id="PF03717"/>
    </source>
</evidence>
<dbReference type="Gene3D" id="3.30.450.330">
    <property type="match status" value="1"/>
</dbReference>
<dbReference type="SUPFAM" id="SSF56601">
    <property type="entry name" value="beta-lactamase/transpeptidase-like"/>
    <property type="match status" value="1"/>
</dbReference>
<keyword evidence="3 4" id="KW-0472">Membrane</keyword>
<feature type="transmembrane region" description="Helical" evidence="4">
    <location>
        <begin position="82"/>
        <end position="103"/>
    </location>
</feature>
<dbReference type="SUPFAM" id="SSF56519">
    <property type="entry name" value="Penicillin binding protein dimerisation domain"/>
    <property type="match status" value="1"/>
</dbReference>
<keyword evidence="2" id="KW-0645">Protease</keyword>
<dbReference type="Proteomes" id="UP001181622">
    <property type="component" value="Unassembled WGS sequence"/>
</dbReference>
<comment type="caution">
    <text evidence="7">The sequence shown here is derived from an EMBL/GenBank/DDBJ whole genome shotgun (WGS) entry which is preliminary data.</text>
</comment>
<dbReference type="InterPro" id="IPR050515">
    <property type="entry name" value="Beta-lactam/transpept"/>
</dbReference>
<name>A0ABU1DHQ2_9HYPH</name>
<dbReference type="InterPro" id="IPR005311">
    <property type="entry name" value="PBP_dimer"/>
</dbReference>
<evidence type="ECO:0000256" key="2">
    <source>
        <dbReference type="ARBA" id="ARBA00022645"/>
    </source>
</evidence>
<keyword evidence="4" id="KW-1133">Transmembrane helix</keyword>
<evidence type="ECO:0000256" key="1">
    <source>
        <dbReference type="ARBA" id="ARBA00004370"/>
    </source>
</evidence>
<keyword evidence="8" id="KW-1185">Reference proteome</keyword>
<dbReference type="Gene3D" id="3.90.1310.10">
    <property type="entry name" value="Penicillin-binding protein 2a (Domain 2)"/>
    <property type="match status" value="1"/>
</dbReference>
<protein>
    <submittedName>
        <fullName evidence="7">Penicillin-binding protein 2</fullName>
    </submittedName>
</protein>
<dbReference type="InterPro" id="IPR036138">
    <property type="entry name" value="PBP_dimer_sf"/>
</dbReference>
<feature type="domain" description="Penicillin-binding protein dimerisation" evidence="6">
    <location>
        <begin position="121"/>
        <end position="226"/>
    </location>
</feature>
<sequence>MSAQSDARGGGHAAASSAAQAALDGAFRHGATAGAALGRGLGAAGRNSWIFAKFFWRMSGRIIRMLVGTGEGLGLTTGRLRLAAIGFGCIYLAIVGRLIYYAVAPDLDTIERVAQTSAAIQRPDIVDRNGTVLATDVKVSSLYAEPRNIIDVDEAVDLLGQALPDLDRKELRAKLSTKKGFVWLKREITPREQVGIFRLGIPGVGFVQENKRVYPNGPVVAHVLGFADIDNKGIAGIEKYFDTSGMTAAAAAEASKGGRMAPIHMALDLKVQHAVRDELIAGMQKYKAIAGSAAIADVETGEILSLVSLPDYDPNNPTDALKPEAINRVNTGVFEMGSTMKALTIAMGLDSGKVSLQSRFDARSNLRYGRFTIHDFHPTRRILSVPEVFIHSSNIGTARIALTMGVEAHKAFLKKMGQLDRLQTELPESARPLVPPRWGELNTITISFGHGVAIAPIQSVMAVSALVNGGWLMKPTFLQRDLQQARAVSTQVIKPSTSTMMRYLMRLNAEKGSAKKADIPGYRVGGKTGTAEKVIGGRYSKNKNLTAFTAVFPMDKPRYMLLAVLDEPKALPETHGFATSGWNVVPVGGKMVERIAPLLGVEPDYDAPPAQALLGGIPTGSVQE</sequence>
<evidence type="ECO:0000259" key="5">
    <source>
        <dbReference type="Pfam" id="PF00905"/>
    </source>
</evidence>
<feature type="domain" description="Penicillin-binding protein transpeptidase" evidence="5">
    <location>
        <begin position="291"/>
        <end position="569"/>
    </location>
</feature>
<proteinExistence type="predicted"/>
<evidence type="ECO:0000256" key="3">
    <source>
        <dbReference type="ARBA" id="ARBA00023136"/>
    </source>
</evidence>
<keyword evidence="2" id="KW-0378">Hydrolase</keyword>
<dbReference type="RefSeq" id="WP_309392713.1">
    <property type="nucleotide sequence ID" value="NZ_JADBEO010000029.1"/>
</dbReference>
<dbReference type="Gene3D" id="3.40.710.10">
    <property type="entry name" value="DD-peptidase/beta-lactamase superfamily"/>
    <property type="match status" value="1"/>
</dbReference>
<comment type="subcellular location">
    <subcellularLocation>
        <location evidence="1">Membrane</location>
    </subcellularLocation>
</comment>
<evidence type="ECO:0000313" key="7">
    <source>
        <dbReference type="EMBL" id="MDR4307661.1"/>
    </source>
</evidence>
<reference evidence="7" key="1">
    <citation type="submission" date="2020-10" db="EMBL/GenBank/DDBJ databases">
        <authorList>
            <person name="Abbas A."/>
            <person name="Razzaq R."/>
            <person name="Waqas M."/>
            <person name="Abbas N."/>
            <person name="Nielsen T.K."/>
            <person name="Hansen L.H."/>
            <person name="Hussain S."/>
            <person name="Shahid M."/>
        </authorList>
    </citation>
    <scope>NUCLEOTIDE SEQUENCE</scope>
    <source>
        <strain evidence="7">S14</strain>
    </source>
</reference>
<dbReference type="InterPro" id="IPR001460">
    <property type="entry name" value="PCN-bd_Tpept"/>
</dbReference>
<dbReference type="PANTHER" id="PTHR30627:SF1">
    <property type="entry name" value="PEPTIDOGLYCAN D,D-TRANSPEPTIDASE FTSI"/>
    <property type="match status" value="1"/>
</dbReference>
<dbReference type="EMBL" id="JADBEO010000029">
    <property type="protein sequence ID" value="MDR4307661.1"/>
    <property type="molecule type" value="Genomic_DNA"/>
</dbReference>
<gene>
    <name evidence="7" type="ORF">IHQ68_13635</name>
</gene>